<feature type="transmembrane region" description="Helical" evidence="3">
    <location>
        <begin position="343"/>
        <end position="365"/>
    </location>
</feature>
<name>A0A9W8G5P7_9FUNG</name>
<sequence length="545" mass="59014">MSAPHTARRASNAANNDEEQLQDSTQVTTPLLSHLSVPEMNQASIEYDPTQQQRPLLPFSSSATIADLESEADPLNVETIKGEAIGLVKSALPIVVSTMSQLLIMIPMMAAVGRFGTIALASMNLVSIYAGLGGIAPLSGMAMALDSLCSQAFTAAKNKRLLGIYLQRVLLLFVFLEAAIYPIWWNATTIYKLIGIPDEVAETTGRILRLYFFGIALLFTYECLKSYLFAQGIRRFAVLSQAICLPVGWLSIWLLLVNESTSIGILGVPCVITIVSICFNIFALVFIARFDGYQCWSGWSRSAFTHLMPILKLGLAGSAISFVESLSLHMIDLGVLFLDAPTMAAQAILSVILTGTWVMGTGTAIAACNRVGHLLGASMANRARLVVYITLGISLSTFVALSSVLIVNRYSLADIFTKDSEVATILSAHVPWAAVSGAIQGVNMSLSGILRGQGRQLLIARIRTVSFISFAVPISAVTVAVFHWGLSGLWFGYLVSLVINLCAQLYFISTTQWSLEIERCHSRVNNAMLAASLEDNPEEEDEDII</sequence>
<evidence type="ECO:0000256" key="2">
    <source>
        <dbReference type="SAM" id="MobiDB-lite"/>
    </source>
</evidence>
<feature type="transmembrane region" description="Helical" evidence="3">
    <location>
        <begin position="236"/>
        <end position="257"/>
    </location>
</feature>
<comment type="similarity">
    <text evidence="1">Belongs to the multi antimicrobial extrusion (MATE) (TC 2.A.66.1) family.</text>
</comment>
<comment type="caution">
    <text evidence="4">The sequence shown here is derived from an EMBL/GenBank/DDBJ whole genome shotgun (WGS) entry which is preliminary data.</text>
</comment>
<keyword evidence="3" id="KW-1133">Transmembrane helix</keyword>
<dbReference type="GO" id="GO:0015297">
    <property type="term" value="F:antiporter activity"/>
    <property type="evidence" value="ECO:0007669"/>
    <property type="project" value="InterPro"/>
</dbReference>
<evidence type="ECO:0000313" key="4">
    <source>
        <dbReference type="EMBL" id="KAJ2673056.1"/>
    </source>
</evidence>
<feature type="transmembrane region" description="Helical" evidence="3">
    <location>
        <begin position="490"/>
        <end position="509"/>
    </location>
</feature>
<dbReference type="InterPro" id="IPR002528">
    <property type="entry name" value="MATE_fam"/>
</dbReference>
<feature type="transmembrane region" description="Helical" evidence="3">
    <location>
        <begin position="102"/>
        <end position="122"/>
    </location>
</feature>
<organism evidence="4 5">
    <name type="scientific">Coemansia spiralis</name>
    <dbReference type="NCBI Taxonomy" id="417178"/>
    <lineage>
        <taxon>Eukaryota</taxon>
        <taxon>Fungi</taxon>
        <taxon>Fungi incertae sedis</taxon>
        <taxon>Zoopagomycota</taxon>
        <taxon>Kickxellomycotina</taxon>
        <taxon>Kickxellomycetes</taxon>
        <taxon>Kickxellales</taxon>
        <taxon>Kickxellaceae</taxon>
        <taxon>Coemansia</taxon>
    </lineage>
</organism>
<dbReference type="EMBL" id="JANBTW010000073">
    <property type="protein sequence ID" value="KAJ2673056.1"/>
    <property type="molecule type" value="Genomic_DNA"/>
</dbReference>
<feature type="transmembrane region" description="Helical" evidence="3">
    <location>
        <begin position="430"/>
        <end position="450"/>
    </location>
</feature>
<dbReference type="GO" id="GO:0016020">
    <property type="term" value="C:membrane"/>
    <property type="evidence" value="ECO:0007669"/>
    <property type="project" value="InterPro"/>
</dbReference>
<proteinExistence type="inferred from homology"/>
<evidence type="ECO:0000256" key="1">
    <source>
        <dbReference type="ARBA" id="ARBA00010199"/>
    </source>
</evidence>
<feature type="transmembrane region" description="Helical" evidence="3">
    <location>
        <begin position="462"/>
        <end position="484"/>
    </location>
</feature>
<dbReference type="OrthoDB" id="2126698at2759"/>
<reference evidence="4" key="1">
    <citation type="submission" date="2022-07" db="EMBL/GenBank/DDBJ databases">
        <title>Phylogenomic reconstructions and comparative analyses of Kickxellomycotina fungi.</title>
        <authorList>
            <person name="Reynolds N.K."/>
            <person name="Stajich J.E."/>
            <person name="Barry K."/>
            <person name="Grigoriev I.V."/>
            <person name="Crous P."/>
            <person name="Smith M.E."/>
        </authorList>
    </citation>
    <scope>NUCLEOTIDE SEQUENCE</scope>
    <source>
        <strain evidence="4">NRRL 3115</strain>
    </source>
</reference>
<accession>A0A9W8G5P7</accession>
<evidence type="ECO:0000313" key="5">
    <source>
        <dbReference type="Proteomes" id="UP001151518"/>
    </source>
</evidence>
<feature type="transmembrane region" description="Helical" evidence="3">
    <location>
        <begin position="263"/>
        <end position="288"/>
    </location>
</feature>
<feature type="transmembrane region" description="Helical" evidence="3">
    <location>
        <begin position="385"/>
        <end position="410"/>
    </location>
</feature>
<dbReference type="AlphaFoldDB" id="A0A9W8G5P7"/>
<feature type="region of interest" description="Disordered" evidence="2">
    <location>
        <begin position="1"/>
        <end position="25"/>
    </location>
</feature>
<feature type="transmembrane region" description="Helical" evidence="3">
    <location>
        <begin position="128"/>
        <end position="148"/>
    </location>
</feature>
<keyword evidence="3" id="KW-0472">Membrane</keyword>
<feature type="transmembrane region" description="Helical" evidence="3">
    <location>
        <begin position="207"/>
        <end position="224"/>
    </location>
</feature>
<dbReference type="PANTHER" id="PTHR11206">
    <property type="entry name" value="MULTIDRUG RESISTANCE PROTEIN"/>
    <property type="match status" value="1"/>
</dbReference>
<dbReference type="Pfam" id="PF01554">
    <property type="entry name" value="MatE"/>
    <property type="match status" value="2"/>
</dbReference>
<dbReference type="GO" id="GO:0042910">
    <property type="term" value="F:xenobiotic transmembrane transporter activity"/>
    <property type="evidence" value="ECO:0007669"/>
    <property type="project" value="InterPro"/>
</dbReference>
<protein>
    <submittedName>
        <fullName evidence="4">Ethionine resistance protein</fullName>
    </submittedName>
</protein>
<feature type="transmembrane region" description="Helical" evidence="3">
    <location>
        <begin position="169"/>
        <end position="187"/>
    </location>
</feature>
<dbReference type="Proteomes" id="UP001151518">
    <property type="component" value="Unassembled WGS sequence"/>
</dbReference>
<keyword evidence="3" id="KW-0812">Transmembrane</keyword>
<feature type="transmembrane region" description="Helical" evidence="3">
    <location>
        <begin position="309"/>
        <end position="331"/>
    </location>
</feature>
<gene>
    <name evidence="4" type="primary">ERC1_7</name>
    <name evidence="4" type="ORF">GGI25_004871</name>
</gene>
<evidence type="ECO:0000256" key="3">
    <source>
        <dbReference type="SAM" id="Phobius"/>
    </source>
</evidence>